<evidence type="ECO:0000313" key="4">
    <source>
        <dbReference type="Proteomes" id="UP000675881"/>
    </source>
</evidence>
<keyword evidence="2" id="KW-0812">Transmembrane</keyword>
<name>A0A7R8D1A4_LEPSM</name>
<feature type="transmembrane region" description="Helical" evidence="2">
    <location>
        <begin position="6"/>
        <end position="30"/>
    </location>
</feature>
<feature type="compositionally biased region" description="Polar residues" evidence="1">
    <location>
        <begin position="108"/>
        <end position="117"/>
    </location>
</feature>
<reference evidence="3" key="1">
    <citation type="submission" date="2021-02" db="EMBL/GenBank/DDBJ databases">
        <authorList>
            <person name="Bekaert M."/>
        </authorList>
    </citation>
    <scope>NUCLEOTIDE SEQUENCE</scope>
    <source>
        <strain evidence="3">IoA-00</strain>
    </source>
</reference>
<evidence type="ECO:0000313" key="3">
    <source>
        <dbReference type="EMBL" id="CAF2993243.1"/>
    </source>
</evidence>
<evidence type="ECO:0000256" key="1">
    <source>
        <dbReference type="SAM" id="MobiDB-lite"/>
    </source>
</evidence>
<dbReference type="Proteomes" id="UP000675881">
    <property type="component" value="Chromosome 7"/>
</dbReference>
<proteinExistence type="predicted"/>
<keyword evidence="2" id="KW-1133">Transmembrane helix</keyword>
<protein>
    <submittedName>
        <fullName evidence="3">(salmon louse) hypothetical protein</fullName>
    </submittedName>
</protein>
<dbReference type="AlphaFoldDB" id="A0A7R8D1A4"/>
<sequence length="126" mass="13876">MSARTSYIIPLLICFFPPTLSSCFSCVVSVNPLRRKRMRRGSIRLSIYSSSSTSSSSDFGFKSGSIKTGRAYERHPGAKKLLKQKSSDCVGIPKAIYDSTPLPPNQPPAYSSQGSTPQHKDQCWIL</sequence>
<dbReference type="PROSITE" id="PS51257">
    <property type="entry name" value="PROKAR_LIPOPROTEIN"/>
    <property type="match status" value="1"/>
</dbReference>
<evidence type="ECO:0000256" key="2">
    <source>
        <dbReference type="SAM" id="Phobius"/>
    </source>
</evidence>
<organism evidence="3 4">
    <name type="scientific">Lepeophtheirus salmonis</name>
    <name type="common">Salmon louse</name>
    <name type="synonym">Caligus salmonis</name>
    <dbReference type="NCBI Taxonomy" id="72036"/>
    <lineage>
        <taxon>Eukaryota</taxon>
        <taxon>Metazoa</taxon>
        <taxon>Ecdysozoa</taxon>
        <taxon>Arthropoda</taxon>
        <taxon>Crustacea</taxon>
        <taxon>Multicrustacea</taxon>
        <taxon>Hexanauplia</taxon>
        <taxon>Copepoda</taxon>
        <taxon>Siphonostomatoida</taxon>
        <taxon>Caligidae</taxon>
        <taxon>Lepeophtheirus</taxon>
    </lineage>
</organism>
<keyword evidence="4" id="KW-1185">Reference proteome</keyword>
<dbReference type="EMBL" id="HG994586">
    <property type="protein sequence ID" value="CAF2993243.1"/>
    <property type="molecule type" value="Genomic_DNA"/>
</dbReference>
<accession>A0A7R8D1A4</accession>
<keyword evidence="2" id="KW-0472">Membrane</keyword>
<gene>
    <name evidence="3" type="ORF">LSAA_12849</name>
</gene>
<feature type="region of interest" description="Disordered" evidence="1">
    <location>
        <begin position="94"/>
        <end position="121"/>
    </location>
</feature>